<organism evidence="2 3">
    <name type="scientific">Portunus trituberculatus</name>
    <name type="common">Swimming crab</name>
    <name type="synonym">Neptunus trituberculatus</name>
    <dbReference type="NCBI Taxonomy" id="210409"/>
    <lineage>
        <taxon>Eukaryota</taxon>
        <taxon>Metazoa</taxon>
        <taxon>Ecdysozoa</taxon>
        <taxon>Arthropoda</taxon>
        <taxon>Crustacea</taxon>
        <taxon>Multicrustacea</taxon>
        <taxon>Malacostraca</taxon>
        <taxon>Eumalacostraca</taxon>
        <taxon>Eucarida</taxon>
        <taxon>Decapoda</taxon>
        <taxon>Pleocyemata</taxon>
        <taxon>Brachyura</taxon>
        <taxon>Eubrachyura</taxon>
        <taxon>Portunoidea</taxon>
        <taxon>Portunidae</taxon>
        <taxon>Portuninae</taxon>
        <taxon>Portunus</taxon>
    </lineage>
</organism>
<evidence type="ECO:0000313" key="2">
    <source>
        <dbReference type="EMBL" id="MPC50510.1"/>
    </source>
</evidence>
<dbReference type="Proteomes" id="UP000324222">
    <property type="component" value="Unassembled WGS sequence"/>
</dbReference>
<feature type="region of interest" description="Disordered" evidence="1">
    <location>
        <begin position="60"/>
        <end position="108"/>
    </location>
</feature>
<keyword evidence="3" id="KW-1185">Reference proteome</keyword>
<evidence type="ECO:0000313" key="3">
    <source>
        <dbReference type="Proteomes" id="UP000324222"/>
    </source>
</evidence>
<dbReference type="EMBL" id="VSRR010009544">
    <property type="protein sequence ID" value="MPC50510.1"/>
    <property type="molecule type" value="Genomic_DNA"/>
</dbReference>
<name>A0A5B7FRV1_PORTR</name>
<gene>
    <name evidence="2" type="ORF">E2C01_044339</name>
</gene>
<accession>A0A5B7FRV1</accession>
<reference evidence="2 3" key="1">
    <citation type="submission" date="2019-05" db="EMBL/GenBank/DDBJ databases">
        <title>Another draft genome of Portunus trituberculatus and its Hox gene families provides insights of decapod evolution.</title>
        <authorList>
            <person name="Jeong J.-H."/>
            <person name="Song I."/>
            <person name="Kim S."/>
            <person name="Choi T."/>
            <person name="Kim D."/>
            <person name="Ryu S."/>
            <person name="Kim W."/>
        </authorList>
    </citation>
    <scope>NUCLEOTIDE SEQUENCE [LARGE SCALE GENOMIC DNA]</scope>
    <source>
        <tissue evidence="2">Muscle</tissue>
    </source>
</reference>
<comment type="caution">
    <text evidence="2">The sequence shown here is derived from an EMBL/GenBank/DDBJ whole genome shotgun (WGS) entry which is preliminary data.</text>
</comment>
<protein>
    <submittedName>
        <fullName evidence="2">Uncharacterized protein</fullName>
    </submittedName>
</protein>
<evidence type="ECO:0000256" key="1">
    <source>
        <dbReference type="SAM" id="MobiDB-lite"/>
    </source>
</evidence>
<proteinExistence type="predicted"/>
<sequence>MLKPSKASQLSHSDSSQVGVKASVRQESWCRHAGGASALRDPSGPRHLHGLEQLYCKLGESGKDKRQPEPRCLVDRKVQDANSLSDGGRKDVTASAGDCAALRNTPAI</sequence>
<dbReference type="AlphaFoldDB" id="A0A5B7FRV1"/>
<feature type="compositionally biased region" description="Basic and acidic residues" evidence="1">
    <location>
        <begin position="60"/>
        <end position="79"/>
    </location>
</feature>